<dbReference type="InterPro" id="IPR036856">
    <property type="entry name" value="Ald_Oxase/Xan_DH_a/b_sf"/>
</dbReference>
<dbReference type="InterPro" id="IPR000674">
    <property type="entry name" value="Ald_Oxase/Xan_DH_a/b"/>
</dbReference>
<dbReference type="EMBL" id="WBVM01000001">
    <property type="protein sequence ID" value="KAB2812932.1"/>
    <property type="molecule type" value="Genomic_DNA"/>
</dbReference>
<dbReference type="GO" id="GO:0016491">
    <property type="term" value="F:oxidoreductase activity"/>
    <property type="evidence" value="ECO:0007669"/>
    <property type="project" value="InterPro"/>
</dbReference>
<dbReference type="Gene3D" id="3.90.1170.50">
    <property type="entry name" value="Aldehyde oxidase/xanthine dehydrogenase, a/b hammerhead"/>
    <property type="match status" value="1"/>
</dbReference>
<evidence type="ECO:0000259" key="1">
    <source>
        <dbReference type="SMART" id="SM01008"/>
    </source>
</evidence>
<dbReference type="SUPFAM" id="SSF56003">
    <property type="entry name" value="Molybdenum cofactor-binding domain"/>
    <property type="match status" value="1"/>
</dbReference>
<dbReference type="Pfam" id="PF01315">
    <property type="entry name" value="Ald_Xan_dh_C"/>
    <property type="match status" value="1"/>
</dbReference>
<dbReference type="RefSeq" id="WP_151580256.1">
    <property type="nucleotide sequence ID" value="NZ_WBVM01000001.1"/>
</dbReference>
<dbReference type="InterPro" id="IPR046867">
    <property type="entry name" value="AldOxase/xan_DH_MoCoBD2"/>
</dbReference>
<accession>A0A7J5E3S1</accession>
<evidence type="ECO:0000313" key="3">
    <source>
        <dbReference type="Proteomes" id="UP000449906"/>
    </source>
</evidence>
<dbReference type="Pfam" id="PF02738">
    <property type="entry name" value="MoCoBD_1"/>
    <property type="match status" value="1"/>
</dbReference>
<dbReference type="SUPFAM" id="SSF54665">
    <property type="entry name" value="CO dehydrogenase molybdoprotein N-domain-like"/>
    <property type="match status" value="1"/>
</dbReference>
<dbReference type="PANTHER" id="PTHR11908:SF157">
    <property type="entry name" value="XANTHINE DEHYDROGENASE SUBUNIT D-RELATED"/>
    <property type="match status" value="1"/>
</dbReference>
<gene>
    <name evidence="2" type="ORF">F9L07_14610</name>
</gene>
<evidence type="ECO:0000313" key="2">
    <source>
        <dbReference type="EMBL" id="KAB2812932.1"/>
    </source>
</evidence>
<dbReference type="InterPro" id="IPR008274">
    <property type="entry name" value="AldOxase/xan_DH_MoCoBD1"/>
</dbReference>
<comment type="caution">
    <text evidence="2">The sequence shown here is derived from an EMBL/GenBank/DDBJ whole genome shotgun (WGS) entry which is preliminary data.</text>
</comment>
<dbReference type="Proteomes" id="UP000449906">
    <property type="component" value="Unassembled WGS sequence"/>
</dbReference>
<dbReference type="AlphaFoldDB" id="A0A7J5E3S1"/>
<feature type="domain" description="Aldehyde oxidase/xanthine dehydrogenase a/b hammerhead" evidence="1">
    <location>
        <begin position="19"/>
        <end position="127"/>
    </location>
</feature>
<reference evidence="2 3" key="1">
    <citation type="submission" date="2019-09" db="EMBL/GenBank/DDBJ databases">
        <title>Pimelobacter sp. isolated from Paulinella.</title>
        <authorList>
            <person name="Jeong S.E."/>
        </authorList>
    </citation>
    <scope>NUCLEOTIDE SEQUENCE [LARGE SCALE GENOMIC DNA]</scope>
    <source>
        <strain evidence="2 3">Pch-N</strain>
    </source>
</reference>
<dbReference type="Pfam" id="PF20256">
    <property type="entry name" value="MoCoBD_2"/>
    <property type="match status" value="1"/>
</dbReference>
<dbReference type="Gene3D" id="3.30.365.10">
    <property type="entry name" value="Aldehyde oxidase/xanthine dehydrogenase, molybdopterin binding domain"/>
    <property type="match status" value="4"/>
</dbReference>
<name>A0A7J5E3S1_NOCSI</name>
<dbReference type="SMART" id="SM01008">
    <property type="entry name" value="Ald_Xan_dh_C"/>
    <property type="match status" value="1"/>
</dbReference>
<dbReference type="InterPro" id="IPR037165">
    <property type="entry name" value="AldOxase/xan_DH_Mopterin-bd_sf"/>
</dbReference>
<proteinExistence type="predicted"/>
<dbReference type="PANTHER" id="PTHR11908">
    <property type="entry name" value="XANTHINE DEHYDROGENASE"/>
    <property type="match status" value="1"/>
</dbReference>
<sequence length="734" mass="76959">MTALTGARFARVDGRAKASGAAVYTSDTRLDGMLEAAVVRSPVPRARVRGIDFTAALALDGVVAVLGPDEVADLHPVPVFPGMPATQRVLTAAPMYVGDAVAAVVARDAATAREAAALVELDLEELPPLLDPALALGSADELFAGVPGNEAGPPVELDRGDVDTAMAGAARVFVDEYRLQRQCAQTIEPMSCICDWSDPDRLEVITHLDNVFHFREQLAEMLGVAEHVVRITAPQTLGATFGLKNGILTSMEPLCAVLSRKTGAPVRLVLTAEESISTTVTRHSGTIRLTTGVDAEGTLLAREAEVLLDAGAYGWGSLVTFSMLGKWATLYRTEHLRFRGRGAYTNHVPAGAYRGVGTAQLHFAMESQIDDIARALGEDPLAYRLRHVLRVGDPLLKGTPVRALGIEECAERGAAAIGWHDRPAPEPDARFRRGYGAAFGLHHSGLNGTFPQIPERSSARARLQKDGRVVVDTAAIDKGQGTISTFAAIAADVFGVAIEDVAFSAIDSDTSPVDYMGAEASRTTYVAGRAVEMALQALHTKVVAAAGGTAPAGRAGLAALVAEVGVRDLVAEADFVPTDQDPLPVIGADFCEVEVDTWTGQVRVLRFVAAQDVGKVINALGCEGQVEGGVHHGVGYALTEELLVEDGQPVNGDFAGYRVLMAPEMPEIVPILVEHPDPEGGPSGSKGIGTGVIPAIAPAVCNAIRDATGVRPTQLPVTPVRLLALIEAAAGHPA</sequence>
<protein>
    <submittedName>
        <fullName evidence="2">Xanthine dehydrogenase family protein</fullName>
    </submittedName>
</protein>
<dbReference type="InterPro" id="IPR016208">
    <property type="entry name" value="Ald_Oxase/xanthine_DH-like"/>
</dbReference>
<dbReference type="GO" id="GO:0005506">
    <property type="term" value="F:iron ion binding"/>
    <property type="evidence" value="ECO:0007669"/>
    <property type="project" value="InterPro"/>
</dbReference>
<organism evidence="2 3">
    <name type="scientific">Nocardioides simplex</name>
    <name type="common">Arthrobacter simplex</name>
    <dbReference type="NCBI Taxonomy" id="2045"/>
    <lineage>
        <taxon>Bacteria</taxon>
        <taxon>Bacillati</taxon>
        <taxon>Actinomycetota</taxon>
        <taxon>Actinomycetes</taxon>
        <taxon>Propionibacteriales</taxon>
        <taxon>Nocardioidaceae</taxon>
        <taxon>Pimelobacter</taxon>
    </lineage>
</organism>